<feature type="chain" id="PRO_5039330151" evidence="1">
    <location>
        <begin position="21"/>
        <end position="144"/>
    </location>
</feature>
<evidence type="ECO:0000313" key="2">
    <source>
        <dbReference type="EMBL" id="HIW79661.1"/>
    </source>
</evidence>
<dbReference type="Proteomes" id="UP000824264">
    <property type="component" value="Unassembled WGS sequence"/>
</dbReference>
<gene>
    <name evidence="2" type="ORF">H9874_11050</name>
</gene>
<keyword evidence="1" id="KW-0732">Signal</keyword>
<accession>A0A9D1R3X1</accession>
<reference evidence="2" key="2">
    <citation type="submission" date="2021-04" db="EMBL/GenBank/DDBJ databases">
        <authorList>
            <person name="Gilroy R."/>
        </authorList>
    </citation>
    <scope>NUCLEOTIDE SEQUENCE</scope>
    <source>
        <strain evidence="2">ChiSxjej5B17-1746</strain>
    </source>
</reference>
<dbReference type="AlphaFoldDB" id="A0A9D1R3X1"/>
<evidence type="ECO:0000256" key="1">
    <source>
        <dbReference type="SAM" id="SignalP"/>
    </source>
</evidence>
<feature type="signal peptide" evidence="1">
    <location>
        <begin position="1"/>
        <end position="20"/>
    </location>
</feature>
<evidence type="ECO:0000313" key="3">
    <source>
        <dbReference type="Proteomes" id="UP000824264"/>
    </source>
</evidence>
<sequence>MQRFCLTLLLILACATAVPAASLYDQPPFNEKELQRFIADFPDFRAWCKAQRIQPRPLVDASGKADLAYTPETGAYLEGEGWEPERFLCLFGRVAAGVAMIRNERNDTDPKPLDMPGVSDDELDLVRRHLPELLALRHPQLPQK</sequence>
<protein>
    <submittedName>
        <fullName evidence="2">Uncharacterized protein</fullName>
    </submittedName>
</protein>
<dbReference type="EMBL" id="DXGI01000409">
    <property type="protein sequence ID" value="HIW79661.1"/>
    <property type="molecule type" value="Genomic_DNA"/>
</dbReference>
<name>A0A9D1R3X1_9BACT</name>
<organism evidence="2 3">
    <name type="scientific">Candidatus Bilophila faecipullorum</name>
    <dbReference type="NCBI Taxonomy" id="2838482"/>
    <lineage>
        <taxon>Bacteria</taxon>
        <taxon>Pseudomonadati</taxon>
        <taxon>Thermodesulfobacteriota</taxon>
        <taxon>Desulfovibrionia</taxon>
        <taxon>Desulfovibrionales</taxon>
        <taxon>Desulfovibrionaceae</taxon>
        <taxon>Bilophila</taxon>
    </lineage>
</organism>
<reference evidence="2" key="1">
    <citation type="journal article" date="2021" name="PeerJ">
        <title>Extensive microbial diversity within the chicken gut microbiome revealed by metagenomics and culture.</title>
        <authorList>
            <person name="Gilroy R."/>
            <person name="Ravi A."/>
            <person name="Getino M."/>
            <person name="Pursley I."/>
            <person name="Horton D.L."/>
            <person name="Alikhan N.F."/>
            <person name="Baker D."/>
            <person name="Gharbi K."/>
            <person name="Hall N."/>
            <person name="Watson M."/>
            <person name="Adriaenssens E.M."/>
            <person name="Foster-Nyarko E."/>
            <person name="Jarju S."/>
            <person name="Secka A."/>
            <person name="Antonio M."/>
            <person name="Oren A."/>
            <person name="Chaudhuri R.R."/>
            <person name="La Ragione R."/>
            <person name="Hildebrand F."/>
            <person name="Pallen M.J."/>
        </authorList>
    </citation>
    <scope>NUCLEOTIDE SEQUENCE</scope>
    <source>
        <strain evidence="2">ChiSxjej5B17-1746</strain>
    </source>
</reference>
<proteinExistence type="predicted"/>
<comment type="caution">
    <text evidence="2">The sequence shown here is derived from an EMBL/GenBank/DDBJ whole genome shotgun (WGS) entry which is preliminary data.</text>
</comment>